<feature type="domain" description="Lipoyl-binding" evidence="4">
    <location>
        <begin position="40"/>
        <end position="122"/>
    </location>
</feature>
<dbReference type="HAMAP" id="MF_00272">
    <property type="entry name" value="GcvH"/>
    <property type="match status" value="1"/>
</dbReference>
<comment type="subunit">
    <text evidence="3">The glycine cleavage system is composed of four proteins: P, T, L and H.</text>
</comment>
<protein>
    <recommendedName>
        <fullName evidence="3">Glycine cleavage system H protein</fullName>
    </recommendedName>
</protein>
<evidence type="ECO:0000313" key="5">
    <source>
        <dbReference type="EMBL" id="MDO7866795.1"/>
    </source>
</evidence>
<dbReference type="NCBIfam" id="TIGR00527">
    <property type="entry name" value="gcvH"/>
    <property type="match status" value="1"/>
</dbReference>
<dbReference type="Gene3D" id="2.40.50.100">
    <property type="match status" value="1"/>
</dbReference>
<accession>A0ABT9AWI7</accession>
<comment type="function">
    <text evidence="3">The glycine cleavage system catalyzes the degradation of glycine. The H protein shuttles the methylamine group of glycine from the P protein to the T protein.</text>
</comment>
<dbReference type="Proteomes" id="UP001233314">
    <property type="component" value="Unassembled WGS sequence"/>
</dbReference>
<gene>
    <name evidence="3 5" type="primary">gcvH</name>
    <name evidence="5" type="ORF">Q5722_00280</name>
</gene>
<dbReference type="PROSITE" id="PS50968">
    <property type="entry name" value="BIOTINYL_LIPOYL"/>
    <property type="match status" value="1"/>
</dbReference>
<comment type="similarity">
    <text evidence="1 3">Belongs to the GcvH family.</text>
</comment>
<evidence type="ECO:0000256" key="1">
    <source>
        <dbReference type="ARBA" id="ARBA00009249"/>
    </source>
</evidence>
<dbReference type="PANTHER" id="PTHR11715:SF3">
    <property type="entry name" value="GLYCINE CLEAVAGE SYSTEM H PROTEIN-RELATED"/>
    <property type="match status" value="1"/>
</dbReference>
<dbReference type="EMBL" id="JAUQTA010000001">
    <property type="protein sequence ID" value="MDO7866795.1"/>
    <property type="molecule type" value="Genomic_DNA"/>
</dbReference>
<evidence type="ECO:0000259" key="4">
    <source>
        <dbReference type="PROSITE" id="PS50968"/>
    </source>
</evidence>
<dbReference type="InterPro" id="IPR011053">
    <property type="entry name" value="Single_hybrid_motif"/>
</dbReference>
<evidence type="ECO:0000256" key="2">
    <source>
        <dbReference type="ARBA" id="ARBA00022823"/>
    </source>
</evidence>
<dbReference type="CDD" id="cd06848">
    <property type="entry name" value="GCS_H"/>
    <property type="match status" value="1"/>
</dbReference>
<proteinExistence type="inferred from homology"/>
<comment type="caution">
    <text evidence="5">The sequence shown here is derived from an EMBL/GenBank/DDBJ whole genome shotgun (WGS) entry which is preliminary data.</text>
</comment>
<dbReference type="SUPFAM" id="SSF51230">
    <property type="entry name" value="Single hybrid motif"/>
    <property type="match status" value="1"/>
</dbReference>
<dbReference type="PANTHER" id="PTHR11715">
    <property type="entry name" value="GLYCINE CLEAVAGE SYSTEM H PROTEIN"/>
    <property type="match status" value="1"/>
</dbReference>
<dbReference type="InterPro" id="IPR017453">
    <property type="entry name" value="GCV_H_sub"/>
</dbReference>
<keyword evidence="2 3" id="KW-0450">Lipoyl</keyword>
<comment type="cofactor">
    <cofactor evidence="3">
        <name>(R)-lipoate</name>
        <dbReference type="ChEBI" id="CHEBI:83088"/>
    </cofactor>
    <text evidence="3">Binds 1 lipoyl cofactor covalently.</text>
</comment>
<sequence length="144" mass="15134">MKPAPHDGADYSRGVAVIPDDLKYTSEHEWVRTPGEAAGSVRVGITDFAQDALGDIVYVSLPEVGDTVEAGAAIGELESTKSVSDVYCPVAGEIVARNESLEATPELVNSDPYGEGWLFEVVPSDPSHVDGLLDAAAYEATLQG</sequence>
<dbReference type="Pfam" id="PF01597">
    <property type="entry name" value="GCV_H"/>
    <property type="match status" value="1"/>
</dbReference>
<keyword evidence="6" id="KW-1185">Reference proteome</keyword>
<dbReference type="PROSITE" id="PS00189">
    <property type="entry name" value="LIPOYL"/>
    <property type="match status" value="1"/>
</dbReference>
<dbReference type="InterPro" id="IPR002930">
    <property type="entry name" value="GCV_H"/>
</dbReference>
<dbReference type="InterPro" id="IPR000089">
    <property type="entry name" value="Biotin_lipoyl"/>
</dbReference>
<feature type="modified residue" description="N6-lipoyllysine" evidence="3">
    <location>
        <position position="81"/>
    </location>
</feature>
<evidence type="ECO:0000256" key="3">
    <source>
        <dbReference type="HAMAP-Rule" id="MF_00272"/>
    </source>
</evidence>
<reference evidence="5 6" key="1">
    <citation type="submission" date="2023-07" db="EMBL/GenBank/DDBJ databases">
        <title>Nocardioides sp. nov WY-20 isolated from soil.</title>
        <authorList>
            <person name="Liu B."/>
            <person name="Wan Y."/>
        </authorList>
    </citation>
    <scope>NUCLEOTIDE SEQUENCE [LARGE SCALE GENOMIC DNA]</scope>
    <source>
        <strain evidence="5 6">WY-20</strain>
    </source>
</reference>
<dbReference type="NCBIfam" id="NF002270">
    <property type="entry name" value="PRK01202.1"/>
    <property type="match status" value="1"/>
</dbReference>
<dbReference type="InterPro" id="IPR003016">
    <property type="entry name" value="2-oxoA_DH_lipoyl-BS"/>
</dbReference>
<organism evidence="5 6">
    <name type="scientific">Nocardioides jiangxiensis</name>
    <dbReference type="NCBI Taxonomy" id="3064524"/>
    <lineage>
        <taxon>Bacteria</taxon>
        <taxon>Bacillati</taxon>
        <taxon>Actinomycetota</taxon>
        <taxon>Actinomycetes</taxon>
        <taxon>Propionibacteriales</taxon>
        <taxon>Nocardioidaceae</taxon>
        <taxon>Nocardioides</taxon>
    </lineage>
</organism>
<evidence type="ECO:0000313" key="6">
    <source>
        <dbReference type="Proteomes" id="UP001233314"/>
    </source>
</evidence>
<dbReference type="InterPro" id="IPR033753">
    <property type="entry name" value="GCV_H/Fam206"/>
</dbReference>
<name>A0ABT9AWI7_9ACTN</name>